<dbReference type="PROSITE" id="PS00163">
    <property type="entry name" value="FUMARATE_LYASES"/>
    <property type="match status" value="1"/>
</dbReference>
<dbReference type="SUPFAM" id="SSF48557">
    <property type="entry name" value="L-aspartase-like"/>
    <property type="match status" value="1"/>
</dbReference>
<dbReference type="RefSeq" id="WP_281489268.1">
    <property type="nucleotide sequence ID" value="NZ_JASATX010000004.1"/>
</dbReference>
<dbReference type="Gene3D" id="1.10.275.10">
    <property type="entry name" value="Fumarase/aspartase (N-terminal domain)"/>
    <property type="match status" value="1"/>
</dbReference>
<dbReference type="Pfam" id="PF00206">
    <property type="entry name" value="Lyase_1"/>
    <property type="match status" value="1"/>
</dbReference>
<dbReference type="Gene3D" id="1.10.40.30">
    <property type="entry name" value="Fumarase/aspartase (C-terminal domain)"/>
    <property type="match status" value="1"/>
</dbReference>
<protein>
    <submittedName>
        <fullName evidence="4">Lyase family protein</fullName>
    </submittedName>
</protein>
<evidence type="ECO:0000256" key="2">
    <source>
        <dbReference type="ARBA" id="ARBA00034772"/>
    </source>
</evidence>
<dbReference type="PANTHER" id="PTHR43172:SF2">
    <property type="entry name" value="ADENYLOSUCCINATE LYASE C-TERMINAL DOMAIN-CONTAINING PROTEIN"/>
    <property type="match status" value="1"/>
</dbReference>
<evidence type="ECO:0000313" key="5">
    <source>
        <dbReference type="Proteomes" id="UP001321506"/>
    </source>
</evidence>
<evidence type="ECO:0000256" key="1">
    <source>
        <dbReference type="ARBA" id="ARBA00023239"/>
    </source>
</evidence>
<evidence type="ECO:0000259" key="3">
    <source>
        <dbReference type="SMART" id="SM00998"/>
    </source>
</evidence>
<dbReference type="GO" id="GO:0016829">
    <property type="term" value="F:lyase activity"/>
    <property type="evidence" value="ECO:0007669"/>
    <property type="project" value="UniProtKB-KW"/>
</dbReference>
<dbReference type="InterPro" id="IPR000362">
    <property type="entry name" value="Fumarate_lyase_fam"/>
</dbReference>
<comment type="similarity">
    <text evidence="2">Belongs to the class-II fumarase/aspartase family.</text>
</comment>
<comment type="caution">
    <text evidence="4">The sequence shown here is derived from an EMBL/GenBank/DDBJ whole genome shotgun (WGS) entry which is preliminary data.</text>
</comment>
<dbReference type="InterPro" id="IPR022761">
    <property type="entry name" value="Fumarate_lyase_N"/>
</dbReference>
<dbReference type="InterPro" id="IPR019468">
    <property type="entry name" value="AdenyloSucc_lyase_C"/>
</dbReference>
<dbReference type="PRINTS" id="PR00149">
    <property type="entry name" value="FUMRATELYASE"/>
</dbReference>
<reference evidence="4 5" key="1">
    <citation type="submission" date="2023-04" db="EMBL/GenBank/DDBJ databases">
        <title>Klugiella caeni sp. nov. isolated from the sludge of biochemical tank.</title>
        <authorList>
            <person name="Geng K."/>
        </authorList>
    </citation>
    <scope>NUCLEOTIDE SEQUENCE [LARGE SCALE GENOMIC DNA]</scope>
    <source>
        <strain evidence="4 5">YN-L-19</strain>
    </source>
</reference>
<gene>
    <name evidence="4" type="ORF">QF206_10060</name>
</gene>
<keyword evidence="5" id="KW-1185">Reference proteome</keyword>
<dbReference type="SMART" id="SM00998">
    <property type="entry name" value="ADSL_C"/>
    <property type="match status" value="1"/>
</dbReference>
<feature type="domain" description="Adenylosuccinate lyase C-terminal" evidence="3">
    <location>
        <begin position="366"/>
        <end position="438"/>
    </location>
</feature>
<evidence type="ECO:0000313" key="4">
    <source>
        <dbReference type="EMBL" id="MDI2099304.1"/>
    </source>
</evidence>
<dbReference type="AlphaFoldDB" id="A0AAW6TA70"/>
<dbReference type="InterPro" id="IPR024083">
    <property type="entry name" value="Fumarase/histidase_N"/>
</dbReference>
<dbReference type="Gene3D" id="1.20.200.10">
    <property type="entry name" value="Fumarase/aspartase (Central domain)"/>
    <property type="match status" value="1"/>
</dbReference>
<accession>A0AAW6TA70</accession>
<dbReference type="PANTHER" id="PTHR43172">
    <property type="entry name" value="ADENYLOSUCCINATE LYASE"/>
    <property type="match status" value="1"/>
</dbReference>
<proteinExistence type="inferred from homology"/>
<dbReference type="EMBL" id="JASATX010000004">
    <property type="protein sequence ID" value="MDI2099304.1"/>
    <property type="molecule type" value="Genomic_DNA"/>
</dbReference>
<dbReference type="Proteomes" id="UP001321506">
    <property type="component" value="Unassembled WGS sequence"/>
</dbReference>
<dbReference type="InterPro" id="IPR008948">
    <property type="entry name" value="L-Aspartase-like"/>
</dbReference>
<organism evidence="4 5">
    <name type="scientific">Ruicaihuangia caeni</name>
    <dbReference type="NCBI Taxonomy" id="3042517"/>
    <lineage>
        <taxon>Bacteria</taxon>
        <taxon>Bacillati</taxon>
        <taxon>Actinomycetota</taxon>
        <taxon>Actinomycetes</taxon>
        <taxon>Micrococcales</taxon>
        <taxon>Microbacteriaceae</taxon>
        <taxon>Ruicaihuangia</taxon>
    </lineage>
</organism>
<dbReference type="Pfam" id="PF10397">
    <property type="entry name" value="ADSL_C"/>
    <property type="match status" value="1"/>
</dbReference>
<name>A0AAW6TA70_9MICO</name>
<dbReference type="InterPro" id="IPR020557">
    <property type="entry name" value="Fumarate_lyase_CS"/>
</dbReference>
<sequence length="446" mass="47217">MHPIDDADYGLLAPVWAGTAVVGVTSDRSVLAAMIEVEVALAHVQAPVEIAERIETALRDSQIDVAELAVAARGGGNPVIPLLKLLRPLLDDDAARWLHRGATSQDVLDTALMLIAGGALRIVLQETDAAIAALARLVDQHRRTVMAARTLTQHATPTTFGLKAAIWLEGLVISRDRLREVAAALPAQLGGASGTLASFTELAQQTQGAPEPVDVVTAFAERLELAAPRLPWHVMRHPVTSLGDALVSLCDAFGTIATNVATLGRTEIGELAEGSGGGSSAMPHKRNPVLSTLIRSAALRAPGLAAELHRAAVTVDERPDGAWHSEWQALRELLRLAGGTAESGRALLEHLQVHPERMRANLDATAGLIVSERVMLRLAPRIGAKRVQHLIDEAATTGTPLREALTAALPDLDASELEELTDAARYTGAADDLIERSLTRALKGAE</sequence>
<keyword evidence="1 4" id="KW-0456">Lyase</keyword>